<dbReference type="RefSeq" id="WP_101681626.1">
    <property type="nucleotide sequence ID" value="NZ_PJRP01000004.1"/>
</dbReference>
<dbReference type="Pfam" id="PF01565">
    <property type="entry name" value="FAD_binding_4"/>
    <property type="match status" value="1"/>
</dbReference>
<feature type="domain" description="FAD-binding PCMH-type" evidence="5">
    <location>
        <begin position="41"/>
        <end position="222"/>
    </location>
</feature>
<dbReference type="EMBL" id="PJRP01000004">
    <property type="protein sequence ID" value="PLQ00256.1"/>
    <property type="molecule type" value="Genomic_DNA"/>
</dbReference>
<proteinExistence type="inferred from homology"/>
<name>A0A2N5CDG1_9BURK</name>
<protein>
    <submittedName>
        <fullName evidence="6">Hydroxyacid dehydrogenase</fullName>
    </submittedName>
</protein>
<comment type="cofactor">
    <cofactor evidence="1">
        <name>FAD</name>
        <dbReference type="ChEBI" id="CHEBI:57692"/>
    </cofactor>
</comment>
<evidence type="ECO:0000256" key="3">
    <source>
        <dbReference type="ARBA" id="ARBA00022630"/>
    </source>
</evidence>
<dbReference type="OrthoDB" id="8522822at2"/>
<dbReference type="InterPro" id="IPR004113">
    <property type="entry name" value="FAD-bd_oxidored_4_C"/>
</dbReference>
<evidence type="ECO:0000313" key="7">
    <source>
        <dbReference type="Proteomes" id="UP000234341"/>
    </source>
</evidence>
<sequence length="476" mass="51069">MTFDAQAWLAEARSLIGETNVLTPNREEDLSAFVKDWRGKFQGPALAVLRPATTAEVQGLVRLAARAGVAIVPQGGNTGLCGASVPMTSGRQVVLQLGRMNKVRELDVRNNTVTVEAGYILQQLQELAASAGRLFPLSLGAEGSCQIGGNLATNAGGMQVLRYGNMRELVLGLEVVLPDGEVLDLLRALRKDNTGYDLKQLFIGSEGTLGIVTAATLKLFPLPTAETSAFAGVASLEDAISVLDVMRASMGDRFSAFELISHPALELVRQYFPDTPPLLEQDCAWYLLMKAADGGDGSALNDAMQAALMACMEQGTIKDVALASSLAQTQVLWDLRENVTHAQQMDGGNIKHDVALPISRLPAFVEGMLPELAHAFPGVRPIIYGHLGDGNLHFNVSAPDGVDAKAWQTRTDAVNKIIHDATVALRGSISAEHGVGQLKRDELLHYKTAIEMDVMHRIKKALDPQNLLNPGKVLNT</sequence>
<dbReference type="InterPro" id="IPR016167">
    <property type="entry name" value="FAD-bd_PCMH_sub1"/>
</dbReference>
<dbReference type="PROSITE" id="PS51387">
    <property type="entry name" value="FAD_PCMH"/>
    <property type="match status" value="1"/>
</dbReference>
<reference evidence="6 7" key="1">
    <citation type="submission" date="2017-12" db="EMBL/GenBank/DDBJ databases">
        <title>Genome sequence of the active heterotrophic nitrifier-denitrifier, Cupriavidus pauculus UM1.</title>
        <authorList>
            <person name="Putonti C."/>
            <person name="Castignetti D."/>
        </authorList>
    </citation>
    <scope>NUCLEOTIDE SEQUENCE [LARGE SCALE GENOMIC DNA]</scope>
    <source>
        <strain evidence="6 7">UM1</strain>
    </source>
</reference>
<dbReference type="Proteomes" id="UP000234341">
    <property type="component" value="Unassembled WGS sequence"/>
</dbReference>
<dbReference type="Gene3D" id="3.30.70.2190">
    <property type="match status" value="1"/>
</dbReference>
<dbReference type="FunFam" id="3.30.465.10:FF:000001">
    <property type="entry name" value="D-2-hydroxyglutarate dehydrogenase, mitochondrial"/>
    <property type="match status" value="1"/>
</dbReference>
<dbReference type="Gene3D" id="3.30.43.10">
    <property type="entry name" value="Uridine Diphospho-n-acetylenolpyruvylglucosamine Reductase, domain 2"/>
    <property type="match status" value="1"/>
</dbReference>
<dbReference type="SUPFAM" id="SSF55103">
    <property type="entry name" value="FAD-linked oxidases, C-terminal domain"/>
    <property type="match status" value="1"/>
</dbReference>
<dbReference type="GO" id="GO:0071949">
    <property type="term" value="F:FAD binding"/>
    <property type="evidence" value="ECO:0007669"/>
    <property type="project" value="InterPro"/>
</dbReference>
<dbReference type="PANTHER" id="PTHR43716">
    <property type="entry name" value="D-2-HYDROXYGLUTARATE DEHYDROGENASE, MITOCHONDRIAL"/>
    <property type="match status" value="1"/>
</dbReference>
<evidence type="ECO:0000313" key="6">
    <source>
        <dbReference type="EMBL" id="PLQ00256.1"/>
    </source>
</evidence>
<dbReference type="AlphaFoldDB" id="A0A2N5CDG1"/>
<dbReference type="PANTHER" id="PTHR43716:SF2">
    <property type="entry name" value="BLL6224 PROTEIN"/>
    <property type="match status" value="1"/>
</dbReference>
<organism evidence="6 7">
    <name type="scientific">Cupriavidus pauculus</name>
    <dbReference type="NCBI Taxonomy" id="82633"/>
    <lineage>
        <taxon>Bacteria</taxon>
        <taxon>Pseudomonadati</taxon>
        <taxon>Pseudomonadota</taxon>
        <taxon>Betaproteobacteria</taxon>
        <taxon>Burkholderiales</taxon>
        <taxon>Burkholderiaceae</taxon>
        <taxon>Cupriavidus</taxon>
    </lineage>
</organism>
<dbReference type="InterPro" id="IPR036318">
    <property type="entry name" value="FAD-bd_PCMH-like_sf"/>
</dbReference>
<keyword evidence="3" id="KW-0285">Flavoprotein</keyword>
<dbReference type="GO" id="GO:0022904">
    <property type="term" value="P:respiratory electron transport chain"/>
    <property type="evidence" value="ECO:0007669"/>
    <property type="project" value="TreeGrafter"/>
</dbReference>
<dbReference type="Gene3D" id="1.10.45.10">
    <property type="entry name" value="Vanillyl-alcohol Oxidase, Chain A, domain 4"/>
    <property type="match status" value="1"/>
</dbReference>
<dbReference type="Gene3D" id="3.30.70.2740">
    <property type="match status" value="1"/>
</dbReference>
<dbReference type="SUPFAM" id="SSF56176">
    <property type="entry name" value="FAD-binding/transporter-associated domain-like"/>
    <property type="match status" value="1"/>
</dbReference>
<dbReference type="Pfam" id="PF02913">
    <property type="entry name" value="FAD-oxidase_C"/>
    <property type="match status" value="1"/>
</dbReference>
<dbReference type="Gene3D" id="3.30.465.10">
    <property type="match status" value="1"/>
</dbReference>
<dbReference type="InterPro" id="IPR006094">
    <property type="entry name" value="Oxid_FAD_bind_N"/>
</dbReference>
<dbReference type="InterPro" id="IPR016169">
    <property type="entry name" value="FAD-bd_PCMH_sub2"/>
</dbReference>
<gene>
    <name evidence="6" type="ORF">CYJ10_11375</name>
</gene>
<evidence type="ECO:0000256" key="1">
    <source>
        <dbReference type="ARBA" id="ARBA00001974"/>
    </source>
</evidence>
<dbReference type="GO" id="GO:0003824">
    <property type="term" value="F:catalytic activity"/>
    <property type="evidence" value="ECO:0007669"/>
    <property type="project" value="InterPro"/>
</dbReference>
<dbReference type="InterPro" id="IPR051264">
    <property type="entry name" value="FAD-oxidored/transferase_4"/>
</dbReference>
<evidence type="ECO:0000256" key="2">
    <source>
        <dbReference type="ARBA" id="ARBA00008000"/>
    </source>
</evidence>
<comment type="similarity">
    <text evidence="2">Belongs to the FAD-binding oxidoreductase/transferase type 4 family.</text>
</comment>
<dbReference type="InterPro" id="IPR016166">
    <property type="entry name" value="FAD-bd_PCMH"/>
</dbReference>
<accession>A0A2N5CDG1</accession>
<keyword evidence="4" id="KW-0274">FAD</keyword>
<dbReference type="InterPro" id="IPR016164">
    <property type="entry name" value="FAD-linked_Oxase-like_C"/>
</dbReference>
<dbReference type="FunFam" id="1.10.45.10:FF:000001">
    <property type="entry name" value="D-lactate dehydrogenase mitochondrial"/>
    <property type="match status" value="1"/>
</dbReference>
<dbReference type="InterPro" id="IPR016171">
    <property type="entry name" value="Vanillyl_alc_oxidase_C-sub2"/>
</dbReference>
<evidence type="ECO:0000256" key="4">
    <source>
        <dbReference type="ARBA" id="ARBA00022827"/>
    </source>
</evidence>
<comment type="caution">
    <text evidence="6">The sequence shown here is derived from an EMBL/GenBank/DDBJ whole genome shotgun (WGS) entry which is preliminary data.</text>
</comment>
<evidence type="ECO:0000259" key="5">
    <source>
        <dbReference type="PROSITE" id="PS51387"/>
    </source>
</evidence>